<evidence type="ECO:0000256" key="5">
    <source>
        <dbReference type="RuleBase" id="RU362076"/>
    </source>
</evidence>
<dbReference type="Gene3D" id="2.30.30.910">
    <property type="match status" value="1"/>
</dbReference>
<organism evidence="8 9">
    <name type="scientific">Candidatus Manganitrophus noduliformans</name>
    <dbReference type="NCBI Taxonomy" id="2606439"/>
    <lineage>
        <taxon>Bacteria</taxon>
        <taxon>Pseudomonadati</taxon>
        <taxon>Nitrospirota</taxon>
        <taxon>Nitrospiria</taxon>
        <taxon>Candidatus Troglogloeales</taxon>
        <taxon>Candidatus Manganitrophaceae</taxon>
        <taxon>Candidatus Manganitrophus</taxon>
    </lineage>
</organism>
<gene>
    <name evidence="8" type="ORF">MNODULE_20025</name>
</gene>
<dbReference type="InterPro" id="IPR005648">
    <property type="entry name" value="FlgD"/>
</dbReference>
<dbReference type="InterPro" id="IPR025963">
    <property type="entry name" value="FLgD_Tudor"/>
</dbReference>
<dbReference type="AlphaFoldDB" id="A0A7X6ICP7"/>
<comment type="caution">
    <text evidence="8">The sequence shown here is derived from an EMBL/GenBank/DDBJ whole genome shotgun (WGS) entry which is preliminary data.</text>
</comment>
<dbReference type="Pfam" id="PF13861">
    <property type="entry name" value="FLgD_tudor"/>
    <property type="match status" value="1"/>
</dbReference>
<dbReference type="GO" id="GO:0044781">
    <property type="term" value="P:bacterial-type flagellum organization"/>
    <property type="evidence" value="ECO:0007669"/>
    <property type="project" value="UniProtKB-UniRule"/>
</dbReference>
<evidence type="ECO:0000259" key="7">
    <source>
        <dbReference type="Pfam" id="PF13861"/>
    </source>
</evidence>
<dbReference type="EMBL" id="VTOW01000005">
    <property type="protein sequence ID" value="NKE73046.1"/>
    <property type="molecule type" value="Genomic_DNA"/>
</dbReference>
<feature type="domain" description="FlgD Tudor-like" evidence="7">
    <location>
        <begin position="66"/>
        <end position="197"/>
    </location>
</feature>
<proteinExistence type="inferred from homology"/>
<feature type="domain" description="FlgD/Vpr Ig-like" evidence="6">
    <location>
        <begin position="88"/>
        <end position="156"/>
    </location>
</feature>
<reference evidence="8 9" key="1">
    <citation type="journal article" date="2020" name="Nature">
        <title>Bacterial chemolithoautotrophy via manganese oxidation.</title>
        <authorList>
            <person name="Yu H."/>
            <person name="Leadbetter J.R."/>
        </authorList>
    </citation>
    <scope>NUCLEOTIDE SEQUENCE [LARGE SCALE GENOMIC DNA]</scope>
    <source>
        <strain evidence="8 9">Mn-1</strain>
    </source>
</reference>
<evidence type="ECO:0000256" key="3">
    <source>
        <dbReference type="ARBA" id="ARBA00022795"/>
    </source>
</evidence>
<comment type="function">
    <text evidence="4 5">Required for flagellar hook formation. May act as a scaffolding protein.</text>
</comment>
<sequence>MDAIGQLGADTFLNLLSVQLQYQDPLQPMDSMQFVTQLAQFTQVEKSVNMDKTLGTLTQYMASMNNYNAAGLIGKDVQVEGRSFPLREDAPATLNYQLEGDAREVMIQISDETGNVVRNIRAGVQPAGMQNVTWNGLDEHGNNLPEGTYTYDVSAVDVTGAPVRLQTYTQGRVTGVTFEGSIAYLMVNGARVPASGVLRINQ</sequence>
<name>A0A7X6ICP7_9BACT</name>
<dbReference type="InterPro" id="IPR025965">
    <property type="entry name" value="FlgD/Vpr_Ig-like"/>
</dbReference>
<evidence type="ECO:0000256" key="4">
    <source>
        <dbReference type="ARBA" id="ARBA00024746"/>
    </source>
</evidence>
<dbReference type="Pfam" id="PF03963">
    <property type="entry name" value="FlgD"/>
    <property type="match status" value="1"/>
</dbReference>
<evidence type="ECO:0000259" key="6">
    <source>
        <dbReference type="Pfam" id="PF13860"/>
    </source>
</evidence>
<keyword evidence="3 5" id="KW-1005">Bacterial flagellum biogenesis</keyword>
<dbReference type="Proteomes" id="UP000534783">
    <property type="component" value="Unassembled WGS sequence"/>
</dbReference>
<keyword evidence="9" id="KW-1185">Reference proteome</keyword>
<evidence type="ECO:0000313" key="8">
    <source>
        <dbReference type="EMBL" id="NKE73046.1"/>
    </source>
</evidence>
<evidence type="ECO:0000313" key="9">
    <source>
        <dbReference type="Proteomes" id="UP000534783"/>
    </source>
</evidence>
<evidence type="ECO:0000256" key="1">
    <source>
        <dbReference type="ARBA" id="ARBA00010577"/>
    </source>
</evidence>
<dbReference type="Pfam" id="PF13860">
    <property type="entry name" value="FlgD_ig"/>
    <property type="match status" value="1"/>
</dbReference>
<accession>A0A7X6ICP7</accession>
<protein>
    <recommendedName>
        <fullName evidence="2 5">Basal-body rod modification protein FlgD</fullName>
    </recommendedName>
</protein>
<dbReference type="Gene3D" id="2.60.40.4070">
    <property type="match status" value="1"/>
</dbReference>
<dbReference type="RefSeq" id="WP_168062995.1">
    <property type="nucleotide sequence ID" value="NZ_VTOW01000005.1"/>
</dbReference>
<comment type="similarity">
    <text evidence="1 5">Belongs to the FlgD family.</text>
</comment>
<evidence type="ECO:0000256" key="2">
    <source>
        <dbReference type="ARBA" id="ARBA00016013"/>
    </source>
</evidence>